<dbReference type="GO" id="GO:0000166">
    <property type="term" value="F:nucleotide binding"/>
    <property type="evidence" value="ECO:0007669"/>
    <property type="project" value="InterPro"/>
</dbReference>
<keyword evidence="4" id="KW-1185">Reference proteome</keyword>
<evidence type="ECO:0000313" key="3">
    <source>
        <dbReference type="EMBL" id="KAA8998088.1"/>
    </source>
</evidence>
<dbReference type="Gene3D" id="3.40.50.720">
    <property type="entry name" value="NAD(P)-binding Rossmann-like Domain"/>
    <property type="match status" value="1"/>
</dbReference>
<dbReference type="EMBL" id="VYKJ01000009">
    <property type="protein sequence ID" value="KAA8998088.1"/>
    <property type="molecule type" value="Genomic_DNA"/>
</dbReference>
<feature type="domain" description="Gfo/Idh/MocA-like oxidoreductase N-terminal" evidence="1">
    <location>
        <begin position="15"/>
        <end position="137"/>
    </location>
</feature>
<proteinExistence type="predicted"/>
<evidence type="ECO:0000259" key="2">
    <source>
        <dbReference type="Pfam" id="PF02894"/>
    </source>
</evidence>
<gene>
    <name evidence="3" type="ORF">FJU30_16855</name>
</gene>
<dbReference type="PANTHER" id="PTHR43377">
    <property type="entry name" value="BILIVERDIN REDUCTASE A"/>
    <property type="match status" value="1"/>
</dbReference>
<dbReference type="Pfam" id="PF01408">
    <property type="entry name" value="GFO_IDH_MocA"/>
    <property type="match status" value="1"/>
</dbReference>
<reference evidence="3 4" key="1">
    <citation type="submission" date="2019-09" db="EMBL/GenBank/DDBJ databases">
        <authorList>
            <person name="Li Y."/>
        </authorList>
    </citation>
    <scope>NUCLEOTIDE SEQUENCE [LARGE SCALE GENOMIC DNA]</scope>
    <source>
        <strain evidence="3 4">L3-3HA</strain>
    </source>
</reference>
<dbReference type="OrthoDB" id="9781031at2"/>
<accession>A0A5J5FW94</accession>
<feature type="domain" description="Gfo/Idh/MocA-like oxidoreductase C-terminal" evidence="2">
    <location>
        <begin position="149"/>
        <end position="426"/>
    </location>
</feature>
<dbReference type="AlphaFoldDB" id="A0A5J5FW94"/>
<dbReference type="InterPro" id="IPR051450">
    <property type="entry name" value="Gfo/Idh/MocA_Oxidoreductases"/>
</dbReference>
<sequence length="430" mass="48110">MSPAQRNDDADRPVSVLVIGAGARGEIYSRYALAHPRLMRVVAVAEPRDVYRRQFVAQHAIAPHNVFTDWRQAEAAGKLADAVLICTQDTLHLQPALAFARQGYAMLLEKPLSPDADECRAIVREVKRQGILFSVGHVLRYTRYTQRLKQLLNQRIIGDVVSLQHLEPVGYWHQAHSFVRGNWRNDREAASMLLQKSCHDLDWIRYIMAQPCVQVSSFGGLHHFRRQNQPAGAADNCMACATEVESRCPYSARRIYLGDDCKATPGFLRVLTPEVDQPHLQAALRDGPYGRCVYRCDNNVVDHQVVNLQFAGNRSATFTMTAFTRMEDRKTRIFGSRGCLEGDGRYIRVTSFLDDGETVYDTEQDADDLHAMSGHGGGDYYLMQHFIAAVRAGDPAPILSGPAETLESHLMVFAAERARRAGAVIKLSEA</sequence>
<dbReference type="SUPFAM" id="SSF51735">
    <property type="entry name" value="NAD(P)-binding Rossmann-fold domains"/>
    <property type="match status" value="1"/>
</dbReference>
<evidence type="ECO:0000313" key="4">
    <source>
        <dbReference type="Proteomes" id="UP000335415"/>
    </source>
</evidence>
<dbReference type="PANTHER" id="PTHR43377:SF2">
    <property type="entry name" value="BINDING ROSSMANN FOLD OXIDOREDUCTASE, PUTATIVE (AFU_ORTHOLOGUE AFUA_4G00560)-RELATED"/>
    <property type="match status" value="1"/>
</dbReference>
<dbReference type="Pfam" id="PF02894">
    <property type="entry name" value="GFO_IDH_MocA_C"/>
    <property type="match status" value="1"/>
</dbReference>
<evidence type="ECO:0000259" key="1">
    <source>
        <dbReference type="Pfam" id="PF01408"/>
    </source>
</evidence>
<comment type="caution">
    <text evidence="3">The sequence shown here is derived from an EMBL/GenBank/DDBJ whole genome shotgun (WGS) entry which is preliminary data.</text>
</comment>
<dbReference type="Gene3D" id="3.30.360.10">
    <property type="entry name" value="Dihydrodipicolinate Reductase, domain 2"/>
    <property type="match status" value="1"/>
</dbReference>
<dbReference type="RefSeq" id="WP_150436148.1">
    <property type="nucleotide sequence ID" value="NZ_VYKJ01000009.1"/>
</dbReference>
<protein>
    <submittedName>
        <fullName evidence="3">Gfo/Idh/MocA family oxidoreductase</fullName>
    </submittedName>
</protein>
<organism evidence="3 4">
    <name type="scientific">Affinibrenneria salicis</name>
    <dbReference type="NCBI Taxonomy" id="2590031"/>
    <lineage>
        <taxon>Bacteria</taxon>
        <taxon>Pseudomonadati</taxon>
        <taxon>Pseudomonadota</taxon>
        <taxon>Gammaproteobacteria</taxon>
        <taxon>Enterobacterales</taxon>
        <taxon>Pectobacteriaceae</taxon>
        <taxon>Affinibrenneria</taxon>
    </lineage>
</organism>
<dbReference type="SUPFAM" id="SSF55347">
    <property type="entry name" value="Glyceraldehyde-3-phosphate dehydrogenase-like, C-terminal domain"/>
    <property type="match status" value="1"/>
</dbReference>
<name>A0A5J5FW94_9GAMM</name>
<dbReference type="InterPro" id="IPR036291">
    <property type="entry name" value="NAD(P)-bd_dom_sf"/>
</dbReference>
<dbReference type="InterPro" id="IPR000683">
    <property type="entry name" value="Gfo/Idh/MocA-like_OxRdtase_N"/>
</dbReference>
<dbReference type="Proteomes" id="UP000335415">
    <property type="component" value="Unassembled WGS sequence"/>
</dbReference>
<dbReference type="InterPro" id="IPR004104">
    <property type="entry name" value="Gfo/Idh/MocA-like_OxRdtase_C"/>
</dbReference>